<evidence type="ECO:0000313" key="1">
    <source>
        <dbReference type="EMBL" id="VDH03811.1"/>
    </source>
</evidence>
<sequence>MSFAQSSENMSIKILKSSNFIKQTFTIKIYFSEYQYFGYFVIKNIKKSGIKIW</sequence>
<proteinExistence type="predicted"/>
<dbReference type="EMBL" id="UYIV01000001">
    <property type="protein sequence ID" value="VDH03811.1"/>
    <property type="molecule type" value="Genomic_DNA"/>
</dbReference>
<reference evidence="1 2" key="1">
    <citation type="submission" date="2018-11" db="EMBL/GenBank/DDBJ databases">
        <authorList>
            <consortium name="Pathogen Informatics"/>
        </authorList>
    </citation>
    <scope>NUCLEOTIDE SEQUENCE [LARGE SCALE GENOMIC DNA]</scope>
    <source>
        <strain evidence="1 2">NCTC12929</strain>
    </source>
</reference>
<name>A0A7Z8YN38_9FLAO</name>
<evidence type="ECO:0000313" key="2">
    <source>
        <dbReference type="Proteomes" id="UP000270205"/>
    </source>
</evidence>
<dbReference type="Proteomes" id="UP000270205">
    <property type="component" value="Unassembled WGS sequence"/>
</dbReference>
<gene>
    <name evidence="1" type="ORF">NCTC12929_01118</name>
</gene>
<accession>A0A7Z8YN38</accession>
<dbReference type="AlphaFoldDB" id="A0A7Z8YN38"/>
<protein>
    <submittedName>
        <fullName evidence="1">Uncharacterized protein</fullName>
    </submittedName>
</protein>
<organism evidence="1 2">
    <name type="scientific">Bergeyella zoohelcum</name>
    <dbReference type="NCBI Taxonomy" id="1015"/>
    <lineage>
        <taxon>Bacteria</taxon>
        <taxon>Pseudomonadati</taxon>
        <taxon>Bacteroidota</taxon>
        <taxon>Flavobacteriia</taxon>
        <taxon>Flavobacteriales</taxon>
        <taxon>Weeksellaceae</taxon>
        <taxon>Bergeyella</taxon>
    </lineage>
</organism>
<comment type="caution">
    <text evidence="1">The sequence shown here is derived from an EMBL/GenBank/DDBJ whole genome shotgun (WGS) entry which is preliminary data.</text>
</comment>